<comment type="caution">
    <text evidence="1">The sequence shown here is derived from an EMBL/GenBank/DDBJ whole genome shotgun (WGS) entry which is preliminary data.</text>
</comment>
<gene>
    <name evidence="1" type="ORF">SAMN05444412_101321</name>
</gene>
<dbReference type="Proteomes" id="UP000199663">
    <property type="component" value="Unassembled WGS sequence"/>
</dbReference>
<name>A0A1H3KAY1_9BACT</name>
<dbReference type="EMBL" id="FNQC01000001">
    <property type="protein sequence ID" value="SDY49320.1"/>
    <property type="molecule type" value="Genomic_DNA"/>
</dbReference>
<keyword evidence="2" id="KW-1185">Reference proteome</keyword>
<reference evidence="1 2" key="1">
    <citation type="submission" date="2016-10" db="EMBL/GenBank/DDBJ databases">
        <authorList>
            <person name="Varghese N."/>
            <person name="Submissions S."/>
        </authorList>
    </citation>
    <scope>NUCLEOTIDE SEQUENCE [LARGE SCALE GENOMIC DNA]</scope>
    <source>
        <strain evidence="1 2">DSM 17997</strain>
    </source>
</reference>
<protein>
    <submittedName>
        <fullName evidence="1">Uncharacterized protein</fullName>
    </submittedName>
</protein>
<evidence type="ECO:0000313" key="2">
    <source>
        <dbReference type="Proteomes" id="UP000199663"/>
    </source>
</evidence>
<evidence type="ECO:0000313" key="1">
    <source>
        <dbReference type="EMBL" id="SDY49320.1"/>
    </source>
</evidence>
<proteinExistence type="predicted"/>
<sequence>MKTLWFSIQKEKNYNFFKYSFIWQKPQNNKQNIFQKILK</sequence>
<accession>A0A1H3KAY1</accession>
<organism evidence="1 2">
    <name type="scientific">Rhodonellum ikkaensis</name>
    <dbReference type="NCBI Taxonomy" id="336829"/>
    <lineage>
        <taxon>Bacteria</taxon>
        <taxon>Pseudomonadati</taxon>
        <taxon>Bacteroidota</taxon>
        <taxon>Cytophagia</taxon>
        <taxon>Cytophagales</taxon>
        <taxon>Cytophagaceae</taxon>
        <taxon>Rhodonellum</taxon>
    </lineage>
</organism>